<dbReference type="SMART" id="SM01208">
    <property type="entry name" value="G5"/>
    <property type="match status" value="1"/>
</dbReference>
<dbReference type="PROSITE" id="PS51109">
    <property type="entry name" value="G5"/>
    <property type="match status" value="1"/>
</dbReference>
<dbReference type="Pfam" id="PF03990">
    <property type="entry name" value="DUF348"/>
    <property type="match status" value="1"/>
</dbReference>
<dbReference type="Proteomes" id="UP000221394">
    <property type="component" value="Unassembled WGS sequence"/>
</dbReference>
<name>A0A2A9EEL6_9MICO</name>
<dbReference type="AlphaFoldDB" id="A0A2A9EEL6"/>
<evidence type="ECO:0000313" key="3">
    <source>
        <dbReference type="EMBL" id="PFG37487.1"/>
    </source>
</evidence>
<dbReference type="SUPFAM" id="SSF53955">
    <property type="entry name" value="Lysozyme-like"/>
    <property type="match status" value="1"/>
</dbReference>
<protein>
    <submittedName>
        <fullName evidence="3">Uncharacterized protein DUF348</fullName>
    </submittedName>
</protein>
<accession>A0A2A9EEL6</accession>
<dbReference type="Pfam" id="PF07501">
    <property type="entry name" value="G5"/>
    <property type="match status" value="1"/>
</dbReference>
<dbReference type="EMBL" id="PDJH01000001">
    <property type="protein sequence ID" value="PFG37487.1"/>
    <property type="molecule type" value="Genomic_DNA"/>
</dbReference>
<evidence type="ECO:0000313" key="4">
    <source>
        <dbReference type="Proteomes" id="UP000221394"/>
    </source>
</evidence>
<evidence type="ECO:0000256" key="1">
    <source>
        <dbReference type="ARBA" id="ARBA00022729"/>
    </source>
</evidence>
<sequence length="321" mass="33662">MPLAPRRARRARRARSSGAGLKVVAQAGVLTFVVGGSVAFAQASAEAPEPTSAATVAAVADLTERSREVASRSSARTQNLTVVLRGEKTAVSTAAATVGAALTELGVVLADDEAVSVDPTTPVAEGMEVVVDTVERTTVTEVEVVEHDSQEKPDDALVEGTKIVETSGRDGRSSVTYIVEKVGGAVVSRTPVTSVVESEVRDEVVRVGTLKLPDAGAKVLSPSQARALAKSMVADRGWDGEQFACLDKLWTKESNWRVTAANSSSGAYGIPQAYPGSKMGSVAADWRTNAKTQITWGLGYVSGRYGTPCAAWNHSQARGWY</sequence>
<evidence type="ECO:0000259" key="2">
    <source>
        <dbReference type="PROSITE" id="PS51109"/>
    </source>
</evidence>
<dbReference type="Gene3D" id="2.20.230.10">
    <property type="entry name" value="Resuscitation-promoting factor rpfb"/>
    <property type="match status" value="1"/>
</dbReference>
<feature type="domain" description="G5" evidence="2">
    <location>
        <begin position="131"/>
        <end position="211"/>
    </location>
</feature>
<dbReference type="InterPro" id="IPR007137">
    <property type="entry name" value="DUF348"/>
</dbReference>
<dbReference type="InterPro" id="IPR011098">
    <property type="entry name" value="G5_dom"/>
</dbReference>
<keyword evidence="4" id="KW-1185">Reference proteome</keyword>
<reference evidence="3 4" key="1">
    <citation type="submission" date="2017-10" db="EMBL/GenBank/DDBJ databases">
        <title>Sequencing the genomes of 1000 actinobacteria strains.</title>
        <authorList>
            <person name="Klenk H.-P."/>
        </authorList>
    </citation>
    <scope>NUCLEOTIDE SEQUENCE [LARGE SCALE GENOMIC DNA]</scope>
    <source>
        <strain evidence="3 4">DSM 21574</strain>
    </source>
</reference>
<keyword evidence="1" id="KW-0732">Signal</keyword>
<dbReference type="OrthoDB" id="9766277at2"/>
<gene>
    <name evidence="3" type="ORF">ATL41_2252</name>
</gene>
<dbReference type="InterPro" id="IPR023346">
    <property type="entry name" value="Lysozyme-like_dom_sf"/>
</dbReference>
<dbReference type="RefSeq" id="WP_143556615.1">
    <property type="nucleotide sequence ID" value="NZ_PDJH01000001.1"/>
</dbReference>
<proteinExistence type="predicted"/>
<comment type="caution">
    <text evidence="3">The sequence shown here is derived from an EMBL/GenBank/DDBJ whole genome shotgun (WGS) entry which is preliminary data.</text>
</comment>
<organism evidence="3 4">
    <name type="scientific">Flavimobilis soli</name>
    <dbReference type="NCBI Taxonomy" id="442709"/>
    <lineage>
        <taxon>Bacteria</taxon>
        <taxon>Bacillati</taxon>
        <taxon>Actinomycetota</taxon>
        <taxon>Actinomycetes</taxon>
        <taxon>Micrococcales</taxon>
        <taxon>Jonesiaceae</taxon>
        <taxon>Flavimobilis</taxon>
    </lineage>
</organism>